<dbReference type="KEGG" id="lbc:LACBIDRAFT_334344"/>
<gene>
    <name evidence="3" type="ORF">LACBIDRAFT_334344</name>
</gene>
<reference evidence="3 4" key="1">
    <citation type="journal article" date="2008" name="Nature">
        <title>The genome of Laccaria bicolor provides insights into mycorrhizal symbiosis.</title>
        <authorList>
            <person name="Martin F."/>
            <person name="Aerts A."/>
            <person name="Ahren D."/>
            <person name="Brun A."/>
            <person name="Danchin E.G.J."/>
            <person name="Duchaussoy F."/>
            <person name="Gibon J."/>
            <person name="Kohler A."/>
            <person name="Lindquist E."/>
            <person name="Pereda V."/>
            <person name="Salamov A."/>
            <person name="Shapiro H.J."/>
            <person name="Wuyts J."/>
            <person name="Blaudez D."/>
            <person name="Buee M."/>
            <person name="Brokstein P."/>
            <person name="Canbaeck B."/>
            <person name="Cohen D."/>
            <person name="Courty P.E."/>
            <person name="Coutinho P.M."/>
            <person name="Delaruelle C."/>
            <person name="Detter J.C."/>
            <person name="Deveau A."/>
            <person name="DiFazio S."/>
            <person name="Duplessis S."/>
            <person name="Fraissinet-Tachet L."/>
            <person name="Lucic E."/>
            <person name="Frey-Klett P."/>
            <person name="Fourrey C."/>
            <person name="Feussner I."/>
            <person name="Gay G."/>
            <person name="Grimwood J."/>
            <person name="Hoegger P.J."/>
            <person name="Jain P."/>
            <person name="Kilaru S."/>
            <person name="Labbe J."/>
            <person name="Lin Y.C."/>
            <person name="Legue V."/>
            <person name="Le Tacon F."/>
            <person name="Marmeisse R."/>
            <person name="Melayah D."/>
            <person name="Montanini B."/>
            <person name="Muratet M."/>
            <person name="Nehls U."/>
            <person name="Niculita-Hirzel H."/>
            <person name="Oudot-Le Secq M.P."/>
            <person name="Peter M."/>
            <person name="Quesneville H."/>
            <person name="Rajashekar B."/>
            <person name="Reich M."/>
            <person name="Rouhier N."/>
            <person name="Schmutz J."/>
            <person name="Yin T."/>
            <person name="Chalot M."/>
            <person name="Henrissat B."/>
            <person name="Kuees U."/>
            <person name="Lucas S."/>
            <person name="Van de Peer Y."/>
            <person name="Podila G.K."/>
            <person name="Polle A."/>
            <person name="Pukkila P.J."/>
            <person name="Richardson P.M."/>
            <person name="Rouze P."/>
            <person name="Sanders I.R."/>
            <person name="Stajich J.E."/>
            <person name="Tunlid A."/>
            <person name="Tuskan G."/>
            <person name="Grigoriev I.V."/>
        </authorList>
    </citation>
    <scope>NUCLEOTIDE SEQUENCE [LARGE SCALE GENOMIC DNA]</scope>
    <source>
        <strain evidence="4">S238N-H82 / ATCC MYA-4686</strain>
    </source>
</reference>
<dbReference type="InParanoid" id="B0DYX1"/>
<feature type="compositionally biased region" description="Polar residues" evidence="1">
    <location>
        <begin position="190"/>
        <end position="213"/>
    </location>
</feature>
<feature type="region of interest" description="Disordered" evidence="1">
    <location>
        <begin position="1"/>
        <end position="24"/>
    </location>
</feature>
<keyword evidence="2" id="KW-0812">Transmembrane</keyword>
<evidence type="ECO:0000313" key="4">
    <source>
        <dbReference type="Proteomes" id="UP000001194"/>
    </source>
</evidence>
<keyword evidence="4" id="KW-1185">Reference proteome</keyword>
<evidence type="ECO:0000313" key="3">
    <source>
        <dbReference type="EMBL" id="EDR00218.1"/>
    </source>
</evidence>
<dbReference type="RefSeq" id="XP_001889127.1">
    <property type="nucleotide sequence ID" value="XM_001889092.1"/>
</dbReference>
<accession>B0DYX1</accession>
<dbReference type="Proteomes" id="UP000001194">
    <property type="component" value="Unassembled WGS sequence"/>
</dbReference>
<dbReference type="AlphaFoldDB" id="B0DYX1"/>
<feature type="transmembrane region" description="Helical" evidence="2">
    <location>
        <begin position="298"/>
        <end position="321"/>
    </location>
</feature>
<sequence length="451" mass="50049">MHVDQDSTKTRPTRRAGTYPHHNTMTESNSVLLEAALDNSEFFEAPQRATTRRFSWATKYGHYNVHYHLTRKLQNPRALLPSFIRNTLLHTPGLFNSLQPCISEAECSTLPHVFYSCSPFDATAFLQCWIITKGKPWRFGSDNVPQIRDGQPSLCISPFMQEEDPPPSSVKHSSPPSTCEAMVVNHPTIQQPQTNRRSNHPSSPTFFSANHHNFSPPPTRRIIDQTTDDSHVPRSGELPPSATFGATTNHTPNGEQLLALAASRVAGVEPEDKEALATHQPKNGPWLEVKASKRRTKVLIGVLGTIFTIGLVVVLAVYFAVVRKEDNVEGSAGCRVDRRLGLGFCNDLDFGNGSGKIHNGQHEACSTSSGACPSAQLWMRIVKLKIDSMRLHSESAPQSASWGVPWVSSAVVVSCRFRAYVSEYQSRTASQKLHIRRNYNDPEYGLSYSFG</sequence>
<keyword evidence="2" id="KW-0472">Membrane</keyword>
<evidence type="ECO:0000256" key="2">
    <source>
        <dbReference type="SAM" id="Phobius"/>
    </source>
</evidence>
<feature type="region of interest" description="Disordered" evidence="1">
    <location>
        <begin position="190"/>
        <end position="252"/>
    </location>
</feature>
<organism evidence="4">
    <name type="scientific">Laccaria bicolor (strain S238N-H82 / ATCC MYA-4686)</name>
    <name type="common">Bicoloured deceiver</name>
    <name type="synonym">Laccaria laccata var. bicolor</name>
    <dbReference type="NCBI Taxonomy" id="486041"/>
    <lineage>
        <taxon>Eukaryota</taxon>
        <taxon>Fungi</taxon>
        <taxon>Dikarya</taxon>
        <taxon>Basidiomycota</taxon>
        <taxon>Agaricomycotina</taxon>
        <taxon>Agaricomycetes</taxon>
        <taxon>Agaricomycetidae</taxon>
        <taxon>Agaricales</taxon>
        <taxon>Agaricineae</taxon>
        <taxon>Hydnangiaceae</taxon>
        <taxon>Laccaria</taxon>
    </lineage>
</organism>
<protein>
    <submittedName>
        <fullName evidence="3">Predicted protein</fullName>
    </submittedName>
</protein>
<dbReference type="EMBL" id="DS547152">
    <property type="protein sequence ID" value="EDR00218.1"/>
    <property type="molecule type" value="Genomic_DNA"/>
</dbReference>
<name>B0DYX1_LACBS</name>
<evidence type="ECO:0000256" key="1">
    <source>
        <dbReference type="SAM" id="MobiDB-lite"/>
    </source>
</evidence>
<dbReference type="HOGENOM" id="CLU_607002_0_0_1"/>
<proteinExistence type="predicted"/>
<dbReference type="GeneID" id="6084768"/>
<keyword evidence="2" id="KW-1133">Transmembrane helix</keyword>